<feature type="transmembrane region" description="Helical" evidence="5">
    <location>
        <begin position="197"/>
        <end position="214"/>
    </location>
</feature>
<dbReference type="Pfam" id="PF00528">
    <property type="entry name" value="BPD_transp_1"/>
    <property type="match status" value="1"/>
</dbReference>
<name>A0A833LYG6_9LEPT</name>
<comment type="caution">
    <text evidence="7">The sequence shown here is derived from an EMBL/GenBank/DDBJ whole genome shotgun (WGS) entry which is preliminary data.</text>
</comment>
<dbReference type="EMBL" id="WBUI01000003">
    <property type="protein sequence ID" value="KAB2934386.1"/>
    <property type="molecule type" value="Genomic_DNA"/>
</dbReference>
<dbReference type="SUPFAM" id="SSF161098">
    <property type="entry name" value="MetI-like"/>
    <property type="match status" value="1"/>
</dbReference>
<evidence type="ECO:0000259" key="6">
    <source>
        <dbReference type="PROSITE" id="PS50928"/>
    </source>
</evidence>
<evidence type="ECO:0000256" key="4">
    <source>
        <dbReference type="ARBA" id="ARBA00023136"/>
    </source>
</evidence>
<sequence length="336" mass="37222">MSAFRRFMSIRRSFVSFIVLSVLFVLSLGSEVVAGNRPLLLSYNGELHFPIIKFYAGERFGQSQKTEADYRMLRVDPTFQESGWAVFPLIPYSPLESDLEESGAPPHPPSWRHPLGTDGSGRDVFARLLYGFRICMLFSIILTVITGVTGIAMGALQGYAGGRTDLLIQRFTEIWSALPFLYVVILLGSIFGQSFFMLLAVLSLFSWIGLSLYMRAEFFKIRNMTYVRAARAVGVSNAGILFRHILPNALTPAITILPFTLISGIGALTSLDFLGFGMPPPTPSWGELLDQGLKNLQAPWIAVSTVLSLFFTLLMATFISEGIREAVDPKAKKRSL</sequence>
<dbReference type="PROSITE" id="PS50928">
    <property type="entry name" value="ABC_TM1"/>
    <property type="match status" value="1"/>
</dbReference>
<gene>
    <name evidence="7" type="ORF">F9K24_05000</name>
</gene>
<keyword evidence="4 5" id="KW-0472">Membrane</keyword>
<evidence type="ECO:0000313" key="8">
    <source>
        <dbReference type="Proteomes" id="UP000460298"/>
    </source>
</evidence>
<dbReference type="InterPro" id="IPR035906">
    <property type="entry name" value="MetI-like_sf"/>
</dbReference>
<dbReference type="CDD" id="cd06261">
    <property type="entry name" value="TM_PBP2"/>
    <property type="match status" value="1"/>
</dbReference>
<dbReference type="Proteomes" id="UP000460298">
    <property type="component" value="Unassembled WGS sequence"/>
</dbReference>
<comment type="subcellular location">
    <subcellularLocation>
        <location evidence="1 5">Cell membrane</location>
        <topology evidence="1 5">Multi-pass membrane protein</topology>
    </subcellularLocation>
</comment>
<keyword evidence="3 5" id="KW-1133">Transmembrane helix</keyword>
<evidence type="ECO:0000313" key="7">
    <source>
        <dbReference type="EMBL" id="KAB2934386.1"/>
    </source>
</evidence>
<reference evidence="7 8" key="1">
    <citation type="submission" date="2019-10" db="EMBL/GenBank/DDBJ databases">
        <title>Extracellular Electron Transfer in a Candidatus Methanoperedens spp. Enrichment Culture.</title>
        <authorList>
            <person name="Berger S."/>
            <person name="Rangel Shaw D."/>
            <person name="Berben T."/>
            <person name="In 'T Zandt M."/>
            <person name="Frank J."/>
            <person name="Reimann J."/>
            <person name="Jetten M.S.M."/>
            <person name="Welte C.U."/>
        </authorList>
    </citation>
    <scope>NUCLEOTIDE SEQUENCE [LARGE SCALE GENOMIC DNA]</scope>
    <source>
        <strain evidence="7">SB12</strain>
    </source>
</reference>
<dbReference type="InterPro" id="IPR000515">
    <property type="entry name" value="MetI-like"/>
</dbReference>
<evidence type="ECO:0000256" key="3">
    <source>
        <dbReference type="ARBA" id="ARBA00022989"/>
    </source>
</evidence>
<dbReference type="PANTHER" id="PTHR30325:SF0">
    <property type="entry name" value="INNER MEMBRANE ABC TRANSPORTER PERMEASE PROTEIN YEJE"/>
    <property type="match status" value="1"/>
</dbReference>
<dbReference type="PANTHER" id="PTHR30325">
    <property type="entry name" value="MEMBRANE COMPONENT OF ABC TRANSPORTER"/>
    <property type="match status" value="1"/>
</dbReference>
<evidence type="ECO:0000256" key="5">
    <source>
        <dbReference type="RuleBase" id="RU363032"/>
    </source>
</evidence>
<dbReference type="AlphaFoldDB" id="A0A833LYG6"/>
<proteinExistence type="inferred from homology"/>
<feature type="transmembrane region" description="Helical" evidence="5">
    <location>
        <begin position="130"/>
        <end position="153"/>
    </location>
</feature>
<accession>A0A833LYG6</accession>
<protein>
    <submittedName>
        <fullName evidence="7">ABC transporter permease</fullName>
    </submittedName>
</protein>
<evidence type="ECO:0000256" key="1">
    <source>
        <dbReference type="ARBA" id="ARBA00004651"/>
    </source>
</evidence>
<dbReference type="GO" id="GO:0055085">
    <property type="term" value="P:transmembrane transport"/>
    <property type="evidence" value="ECO:0007669"/>
    <property type="project" value="InterPro"/>
</dbReference>
<evidence type="ECO:0000256" key="2">
    <source>
        <dbReference type="ARBA" id="ARBA00022692"/>
    </source>
</evidence>
<feature type="transmembrane region" description="Helical" evidence="5">
    <location>
        <begin position="174"/>
        <end position="191"/>
    </location>
</feature>
<organism evidence="7 8">
    <name type="scientific">Leptonema illini</name>
    <dbReference type="NCBI Taxonomy" id="183"/>
    <lineage>
        <taxon>Bacteria</taxon>
        <taxon>Pseudomonadati</taxon>
        <taxon>Spirochaetota</taxon>
        <taxon>Spirochaetia</taxon>
        <taxon>Leptospirales</taxon>
        <taxon>Leptospiraceae</taxon>
        <taxon>Leptonema</taxon>
    </lineage>
</organism>
<feature type="domain" description="ABC transmembrane type-1" evidence="6">
    <location>
        <begin position="136"/>
        <end position="320"/>
    </location>
</feature>
<keyword evidence="2 5" id="KW-0812">Transmembrane</keyword>
<dbReference type="Gene3D" id="1.10.3720.10">
    <property type="entry name" value="MetI-like"/>
    <property type="match status" value="1"/>
</dbReference>
<comment type="similarity">
    <text evidence="5">Belongs to the binding-protein-dependent transport system permease family.</text>
</comment>
<dbReference type="GO" id="GO:0005886">
    <property type="term" value="C:plasma membrane"/>
    <property type="evidence" value="ECO:0007669"/>
    <property type="project" value="UniProtKB-SubCell"/>
</dbReference>
<dbReference type="GO" id="GO:0042884">
    <property type="term" value="P:microcin transport"/>
    <property type="evidence" value="ECO:0007669"/>
    <property type="project" value="TreeGrafter"/>
</dbReference>
<feature type="transmembrane region" description="Helical" evidence="5">
    <location>
        <begin position="298"/>
        <end position="320"/>
    </location>
</feature>
<keyword evidence="5" id="KW-0813">Transport</keyword>